<feature type="active site" description="O-(5'-phospho-DNA)-serine intermediate" evidence="5 6">
    <location>
        <position position="29"/>
    </location>
</feature>
<feature type="domain" description="Resolvase/invertase-type recombinase catalytic" evidence="7">
    <location>
        <begin position="21"/>
        <end position="154"/>
    </location>
</feature>
<evidence type="ECO:0000256" key="1">
    <source>
        <dbReference type="ARBA" id="ARBA00009913"/>
    </source>
</evidence>
<evidence type="ECO:0000313" key="8">
    <source>
        <dbReference type="EMBL" id="CDX01518.1"/>
    </source>
</evidence>
<dbReference type="AlphaFoldDB" id="A0A098AY19"/>
<protein>
    <submittedName>
        <fullName evidence="8">Transposon Tn21 resolvase</fullName>
    </submittedName>
</protein>
<dbReference type="RefSeq" id="WP_208925533.1">
    <property type="nucleotide sequence ID" value="NZ_LK996017.1"/>
</dbReference>
<dbReference type="SUPFAM" id="SSF53041">
    <property type="entry name" value="Resolvase-like"/>
    <property type="match status" value="1"/>
</dbReference>
<dbReference type="Gene3D" id="3.40.50.1390">
    <property type="entry name" value="Resolvase, N-terminal catalytic domain"/>
    <property type="match status" value="1"/>
</dbReference>
<dbReference type="PANTHER" id="PTHR30461:SF26">
    <property type="entry name" value="RESOLVASE HOMOLOG YNEB"/>
    <property type="match status" value="1"/>
</dbReference>
<dbReference type="InterPro" id="IPR036162">
    <property type="entry name" value="Resolvase-like_N_sf"/>
</dbReference>
<comment type="similarity">
    <text evidence="1">Belongs to the site-specific recombinase resolvase family.</text>
</comment>
<name>A0A098AY19_DESHA</name>
<evidence type="ECO:0000256" key="2">
    <source>
        <dbReference type="ARBA" id="ARBA00022908"/>
    </source>
</evidence>
<evidence type="ECO:0000259" key="7">
    <source>
        <dbReference type="PROSITE" id="PS51736"/>
    </source>
</evidence>
<dbReference type="PANTHER" id="PTHR30461">
    <property type="entry name" value="DNA-INVERTASE FROM LAMBDOID PROPHAGE"/>
    <property type="match status" value="1"/>
</dbReference>
<dbReference type="PATRIC" id="fig|49338.4.peg.1753"/>
<dbReference type="EMBL" id="LK996017">
    <property type="protein sequence ID" value="CDX01518.1"/>
    <property type="molecule type" value="Genomic_DNA"/>
</dbReference>
<gene>
    <name evidence="8" type="ORF">DPCES_1631</name>
</gene>
<dbReference type="InterPro" id="IPR006119">
    <property type="entry name" value="Resolv_N"/>
</dbReference>
<dbReference type="GO" id="GO:0000150">
    <property type="term" value="F:DNA strand exchange activity"/>
    <property type="evidence" value="ECO:0007669"/>
    <property type="project" value="InterPro"/>
</dbReference>
<reference evidence="8" key="1">
    <citation type="submission" date="2014-07" db="EMBL/GenBank/DDBJ databases">
        <authorList>
            <person name="Hornung V.Bastian."/>
        </authorList>
    </citation>
    <scope>NUCLEOTIDE SEQUENCE</scope>
    <source>
        <strain evidence="8">PCE-S</strain>
    </source>
</reference>
<dbReference type="InterPro" id="IPR006118">
    <property type="entry name" value="Recombinase_CS"/>
</dbReference>
<evidence type="ECO:0000256" key="5">
    <source>
        <dbReference type="PIRSR" id="PIRSR606118-50"/>
    </source>
</evidence>
<dbReference type="GO" id="GO:0003677">
    <property type="term" value="F:DNA binding"/>
    <property type="evidence" value="ECO:0007669"/>
    <property type="project" value="UniProtKB-KW"/>
</dbReference>
<accession>A0A098AY19</accession>
<sequence length="207" mass="23769">MKNETGNGSRIITNDDVADKTRVGYCRVSTVEQNEARQLEAFKDLNLYRIYLEKASAKDTKRPLLQEMLSYVRPGDTVYVLDFSRLARSVKDLLSITEELAKKDVKLISLKESLDSSSATGRLMLTLIGAIHAFERENLLERQKEGIALNKHKFKGRKKVPRPSNWSEVYNQYLTRQITAKKAMELTGLKRNTFFNFLNESKSESKE</sequence>
<evidence type="ECO:0000256" key="6">
    <source>
        <dbReference type="PROSITE-ProRule" id="PRU10137"/>
    </source>
</evidence>
<organism evidence="8">
    <name type="scientific">Desulfitobacterium hafniense</name>
    <name type="common">Desulfitobacterium frappieri</name>
    <dbReference type="NCBI Taxonomy" id="49338"/>
    <lineage>
        <taxon>Bacteria</taxon>
        <taxon>Bacillati</taxon>
        <taxon>Bacillota</taxon>
        <taxon>Clostridia</taxon>
        <taxon>Eubacteriales</taxon>
        <taxon>Desulfitobacteriaceae</taxon>
        <taxon>Desulfitobacterium</taxon>
    </lineage>
</organism>
<dbReference type="SMART" id="SM00857">
    <property type="entry name" value="Resolvase"/>
    <property type="match status" value="1"/>
</dbReference>
<evidence type="ECO:0000256" key="4">
    <source>
        <dbReference type="ARBA" id="ARBA00023172"/>
    </source>
</evidence>
<keyword evidence="3" id="KW-0238">DNA-binding</keyword>
<evidence type="ECO:0000256" key="3">
    <source>
        <dbReference type="ARBA" id="ARBA00023125"/>
    </source>
</evidence>
<dbReference type="PROSITE" id="PS51736">
    <property type="entry name" value="RECOMBINASES_3"/>
    <property type="match status" value="1"/>
</dbReference>
<dbReference type="Pfam" id="PF00239">
    <property type="entry name" value="Resolvase"/>
    <property type="match status" value="1"/>
</dbReference>
<dbReference type="GO" id="GO:0015074">
    <property type="term" value="P:DNA integration"/>
    <property type="evidence" value="ECO:0007669"/>
    <property type="project" value="UniProtKB-KW"/>
</dbReference>
<dbReference type="PROSITE" id="PS00397">
    <property type="entry name" value="RECOMBINASES_1"/>
    <property type="match status" value="1"/>
</dbReference>
<proteinExistence type="inferred from homology"/>
<keyword evidence="4" id="KW-0233">DNA recombination</keyword>
<keyword evidence="2" id="KW-0229">DNA integration</keyword>
<dbReference type="InterPro" id="IPR050639">
    <property type="entry name" value="SSR_resolvase"/>
</dbReference>
<dbReference type="CDD" id="cd03768">
    <property type="entry name" value="SR_ResInv"/>
    <property type="match status" value="1"/>
</dbReference>